<keyword evidence="15" id="KW-1185">Reference proteome</keyword>
<sequence length="214" mass="24356">MDKKSKVIEIIKIFDKLYSDADCTLDYKDPLQLLISTQLAAQCTDARVNIVTQSLYKKYKTVYDFANADLSELEQDIKPTGFYRNKARNIKETCRILIEKFDGKVPDNLDDLLTLPGVGRKTANLVLGDVYGIPGIVVDTHAKRLSNRIGLSKNEDPVKIEYDLMKIVPKERWGKFCHQLVYHGRAVCNARKPKCEECAILNYCDYGTERISKG</sequence>
<comment type="cofactor">
    <cofactor evidence="12">
        <name>[4Fe-4S] cluster</name>
        <dbReference type="ChEBI" id="CHEBI:49883"/>
    </cofactor>
    <text evidence="12">Binds 1 [4Fe-4S] cluster.</text>
</comment>
<dbReference type="PANTHER" id="PTHR10359:SF18">
    <property type="entry name" value="ENDONUCLEASE III"/>
    <property type="match status" value="1"/>
</dbReference>
<dbReference type="Pfam" id="PF00730">
    <property type="entry name" value="HhH-GPD"/>
    <property type="match status" value="1"/>
</dbReference>
<protein>
    <recommendedName>
        <fullName evidence="12">Endonuclease III</fullName>
        <ecNumber evidence="12">4.2.99.18</ecNumber>
    </recommendedName>
    <alternativeName>
        <fullName evidence="12">DNA-(apurinic or apyrimidinic site) lyase</fullName>
    </alternativeName>
</protein>
<dbReference type="GO" id="GO:0140078">
    <property type="term" value="F:class I DNA-(apurinic or apyrimidinic site) endonuclease activity"/>
    <property type="evidence" value="ECO:0007669"/>
    <property type="project" value="UniProtKB-EC"/>
</dbReference>
<evidence type="ECO:0000256" key="7">
    <source>
        <dbReference type="ARBA" id="ARBA00023014"/>
    </source>
</evidence>
<dbReference type="FunFam" id="1.10.1670.10:FF:000001">
    <property type="entry name" value="Endonuclease III"/>
    <property type="match status" value="1"/>
</dbReference>
<dbReference type="PROSITE" id="PS00764">
    <property type="entry name" value="ENDONUCLEASE_III_1"/>
    <property type="match status" value="1"/>
</dbReference>
<dbReference type="GO" id="GO:0003677">
    <property type="term" value="F:DNA binding"/>
    <property type="evidence" value="ECO:0007669"/>
    <property type="project" value="UniProtKB-UniRule"/>
</dbReference>
<comment type="catalytic activity">
    <reaction evidence="12">
        <text>2'-deoxyribonucleotide-(2'-deoxyribose 5'-phosphate)-2'-deoxyribonucleotide-DNA = a 3'-end 2'-deoxyribonucleotide-(2,3-dehydro-2,3-deoxyribose 5'-phosphate)-DNA + a 5'-end 5'-phospho-2'-deoxyribonucleoside-DNA + H(+)</text>
        <dbReference type="Rhea" id="RHEA:66592"/>
        <dbReference type="Rhea" id="RHEA-COMP:13180"/>
        <dbReference type="Rhea" id="RHEA-COMP:16897"/>
        <dbReference type="Rhea" id="RHEA-COMP:17067"/>
        <dbReference type="ChEBI" id="CHEBI:15378"/>
        <dbReference type="ChEBI" id="CHEBI:136412"/>
        <dbReference type="ChEBI" id="CHEBI:157695"/>
        <dbReference type="ChEBI" id="CHEBI:167181"/>
        <dbReference type="EC" id="4.2.99.18"/>
    </reaction>
</comment>
<evidence type="ECO:0000256" key="2">
    <source>
        <dbReference type="ARBA" id="ARBA00022485"/>
    </source>
</evidence>
<keyword evidence="11 12" id="KW-0326">Glycosidase</keyword>
<evidence type="ECO:0000259" key="13">
    <source>
        <dbReference type="SMART" id="SM00478"/>
    </source>
</evidence>
<reference evidence="15" key="1">
    <citation type="submission" date="2011-12" db="EMBL/GenBank/DDBJ databases">
        <title>Complete sequence of Clostridium clariflavum DSM 19732.</title>
        <authorList>
            <consortium name="US DOE Joint Genome Institute"/>
            <person name="Lucas S."/>
            <person name="Han J."/>
            <person name="Lapidus A."/>
            <person name="Cheng J.-F."/>
            <person name="Goodwin L."/>
            <person name="Pitluck S."/>
            <person name="Peters L."/>
            <person name="Teshima H."/>
            <person name="Detter J.C."/>
            <person name="Han C."/>
            <person name="Tapia R."/>
            <person name="Land M."/>
            <person name="Hauser L."/>
            <person name="Kyrpides N."/>
            <person name="Ivanova N."/>
            <person name="Pagani I."/>
            <person name="Kitzmiller T."/>
            <person name="Lynd L."/>
            <person name="Izquierdo J."/>
            <person name="Woyke T."/>
        </authorList>
    </citation>
    <scope>NUCLEOTIDE SEQUENCE [LARGE SCALE GENOMIC DNA]</scope>
    <source>
        <strain evidence="15">DSM 19732 / NBRC 101661 / EBR45</strain>
    </source>
</reference>
<organism evidence="14 15">
    <name type="scientific">Acetivibrio clariflavus (strain DSM 19732 / NBRC 101661 / EBR45)</name>
    <name type="common">Clostridium clariflavum</name>
    <dbReference type="NCBI Taxonomy" id="720554"/>
    <lineage>
        <taxon>Bacteria</taxon>
        <taxon>Bacillati</taxon>
        <taxon>Bacillota</taxon>
        <taxon>Clostridia</taxon>
        <taxon>Eubacteriales</taxon>
        <taxon>Oscillospiraceae</taxon>
        <taxon>Acetivibrio</taxon>
    </lineage>
</organism>
<evidence type="ECO:0000313" key="14">
    <source>
        <dbReference type="EMBL" id="AEV68842.1"/>
    </source>
</evidence>
<dbReference type="PANTHER" id="PTHR10359">
    <property type="entry name" value="A/G-SPECIFIC ADENINE GLYCOSYLASE/ENDONUCLEASE III"/>
    <property type="match status" value="1"/>
</dbReference>
<feature type="binding site" evidence="12">
    <location>
        <position position="204"/>
    </location>
    <ligand>
        <name>[4Fe-4S] cluster</name>
        <dbReference type="ChEBI" id="CHEBI:49883"/>
    </ligand>
</feature>
<dbReference type="InterPro" id="IPR003651">
    <property type="entry name" value="Endonuclease3_FeS-loop_motif"/>
</dbReference>
<dbReference type="Pfam" id="PF00633">
    <property type="entry name" value="HHH"/>
    <property type="match status" value="1"/>
</dbReference>
<name>G8LXT9_ACECE</name>
<dbReference type="InterPro" id="IPR005759">
    <property type="entry name" value="Nth"/>
</dbReference>
<keyword evidence="5 12" id="KW-0378">Hydrolase</keyword>
<dbReference type="SMART" id="SM00478">
    <property type="entry name" value="ENDO3c"/>
    <property type="match status" value="1"/>
</dbReference>
<dbReference type="InterPro" id="IPR000445">
    <property type="entry name" value="HhH_motif"/>
</dbReference>
<accession>G8LXT9</accession>
<dbReference type="PROSITE" id="PS01155">
    <property type="entry name" value="ENDONUCLEASE_III_2"/>
    <property type="match status" value="1"/>
</dbReference>
<dbReference type="GO" id="GO:0006285">
    <property type="term" value="P:base-excision repair, AP site formation"/>
    <property type="evidence" value="ECO:0007669"/>
    <property type="project" value="TreeGrafter"/>
</dbReference>
<dbReference type="HAMAP" id="MF_00942">
    <property type="entry name" value="Nth"/>
    <property type="match status" value="1"/>
</dbReference>
<feature type="binding site" evidence="12">
    <location>
        <position position="195"/>
    </location>
    <ligand>
        <name>[4Fe-4S] cluster</name>
        <dbReference type="ChEBI" id="CHEBI:49883"/>
    </ligand>
</feature>
<dbReference type="KEGG" id="ccl:Clocl_2251"/>
<evidence type="ECO:0000256" key="3">
    <source>
        <dbReference type="ARBA" id="ARBA00022723"/>
    </source>
</evidence>
<dbReference type="Proteomes" id="UP000005435">
    <property type="component" value="Chromosome"/>
</dbReference>
<dbReference type="NCBIfam" id="TIGR01083">
    <property type="entry name" value="nth"/>
    <property type="match status" value="1"/>
</dbReference>
<proteinExistence type="inferred from homology"/>
<dbReference type="GO" id="GO:0051539">
    <property type="term" value="F:4 iron, 4 sulfur cluster binding"/>
    <property type="evidence" value="ECO:0007669"/>
    <property type="project" value="UniProtKB-UniRule"/>
</dbReference>
<dbReference type="SUPFAM" id="SSF48150">
    <property type="entry name" value="DNA-glycosylase"/>
    <property type="match status" value="1"/>
</dbReference>
<keyword evidence="7 12" id="KW-0411">Iron-sulfur</keyword>
<evidence type="ECO:0000256" key="9">
    <source>
        <dbReference type="ARBA" id="ARBA00023204"/>
    </source>
</evidence>
<dbReference type="FunFam" id="1.10.340.30:FF:000001">
    <property type="entry name" value="Endonuclease III"/>
    <property type="match status" value="1"/>
</dbReference>
<dbReference type="GO" id="GO:0046872">
    <property type="term" value="F:metal ion binding"/>
    <property type="evidence" value="ECO:0007669"/>
    <property type="project" value="UniProtKB-KW"/>
</dbReference>
<evidence type="ECO:0000256" key="12">
    <source>
        <dbReference type="HAMAP-Rule" id="MF_00942"/>
    </source>
</evidence>
<dbReference type="InterPro" id="IPR023170">
    <property type="entry name" value="HhH_base_excis_C"/>
</dbReference>
<dbReference type="EC" id="4.2.99.18" evidence="12"/>
<dbReference type="GO" id="GO:0019104">
    <property type="term" value="F:DNA N-glycosylase activity"/>
    <property type="evidence" value="ECO:0007669"/>
    <property type="project" value="UniProtKB-UniRule"/>
</dbReference>
<dbReference type="InterPro" id="IPR004036">
    <property type="entry name" value="Endonuclease-III-like_CS2"/>
</dbReference>
<dbReference type="CDD" id="cd00056">
    <property type="entry name" value="ENDO3c"/>
    <property type="match status" value="1"/>
</dbReference>
<dbReference type="eggNOG" id="COG0177">
    <property type="taxonomic scope" value="Bacteria"/>
</dbReference>
<dbReference type="Gene3D" id="1.10.1670.10">
    <property type="entry name" value="Helix-hairpin-Helix base-excision DNA repair enzymes (C-terminal)"/>
    <property type="match status" value="1"/>
</dbReference>
<evidence type="ECO:0000256" key="8">
    <source>
        <dbReference type="ARBA" id="ARBA00023125"/>
    </source>
</evidence>
<dbReference type="STRING" id="720554.Clocl_2251"/>
<keyword evidence="2 12" id="KW-0004">4Fe-4S</keyword>
<evidence type="ECO:0000313" key="15">
    <source>
        <dbReference type="Proteomes" id="UP000005435"/>
    </source>
</evidence>
<dbReference type="InterPro" id="IPR003265">
    <property type="entry name" value="HhH-GPD_domain"/>
</dbReference>
<dbReference type="PIRSF" id="PIRSF001435">
    <property type="entry name" value="Nth"/>
    <property type="match status" value="1"/>
</dbReference>
<gene>
    <name evidence="12" type="primary">nth</name>
    <name evidence="14" type="ordered locus">Clocl_2251</name>
</gene>
<dbReference type="RefSeq" id="WP_014255421.1">
    <property type="nucleotide sequence ID" value="NC_016627.1"/>
</dbReference>
<dbReference type="InterPro" id="IPR004035">
    <property type="entry name" value="Endouclease-III_FeS-bd_BS"/>
</dbReference>
<feature type="binding site" evidence="12">
    <location>
        <position position="198"/>
    </location>
    <ligand>
        <name>[4Fe-4S] cluster</name>
        <dbReference type="ChEBI" id="CHEBI:49883"/>
    </ligand>
</feature>
<dbReference type="OrthoDB" id="9800977at2"/>
<comment type="similarity">
    <text evidence="1 12">Belongs to the Nth/MutY family.</text>
</comment>
<dbReference type="HOGENOM" id="CLU_012862_3_3_9"/>
<keyword evidence="9 12" id="KW-0234">DNA repair</keyword>
<dbReference type="AlphaFoldDB" id="G8LXT9"/>
<keyword evidence="8 12" id="KW-0238">DNA-binding</keyword>
<keyword evidence="14" id="KW-0540">Nuclease</keyword>
<dbReference type="InterPro" id="IPR011257">
    <property type="entry name" value="DNA_glycosylase"/>
</dbReference>
<feature type="binding site" evidence="12">
    <location>
        <position position="188"/>
    </location>
    <ligand>
        <name>[4Fe-4S] cluster</name>
        <dbReference type="ChEBI" id="CHEBI:49883"/>
    </ligand>
</feature>
<dbReference type="EMBL" id="CP003065">
    <property type="protein sequence ID" value="AEV68842.1"/>
    <property type="molecule type" value="Genomic_DNA"/>
</dbReference>
<keyword evidence="3 12" id="KW-0479">Metal-binding</keyword>
<evidence type="ECO:0000256" key="11">
    <source>
        <dbReference type="ARBA" id="ARBA00023295"/>
    </source>
</evidence>
<keyword evidence="14" id="KW-0255">Endonuclease</keyword>
<keyword evidence="4 12" id="KW-0227">DNA damage</keyword>
<keyword evidence="6 12" id="KW-0408">Iron</keyword>
<dbReference type="Gene3D" id="1.10.340.30">
    <property type="entry name" value="Hypothetical protein, domain 2"/>
    <property type="match status" value="1"/>
</dbReference>
<evidence type="ECO:0000256" key="10">
    <source>
        <dbReference type="ARBA" id="ARBA00023239"/>
    </source>
</evidence>
<reference evidence="14 15" key="2">
    <citation type="journal article" date="2012" name="Stand. Genomic Sci.">
        <title>Complete Genome Sequence of Clostridium clariflavum DSM 19732.</title>
        <authorList>
            <person name="Izquierdo J.A."/>
            <person name="Goodwin L."/>
            <person name="Davenport K.W."/>
            <person name="Teshima H."/>
            <person name="Bruce D."/>
            <person name="Detter C."/>
            <person name="Tapia R."/>
            <person name="Han S."/>
            <person name="Land M."/>
            <person name="Hauser L."/>
            <person name="Jeffries C.D."/>
            <person name="Han J."/>
            <person name="Pitluck S."/>
            <person name="Nolan M."/>
            <person name="Chen A."/>
            <person name="Huntemann M."/>
            <person name="Mavromatis K."/>
            <person name="Mikhailova N."/>
            <person name="Liolios K."/>
            <person name="Woyke T."/>
            <person name="Lynd L.R."/>
        </authorList>
    </citation>
    <scope>NUCLEOTIDE SEQUENCE [LARGE SCALE GENOMIC DNA]</scope>
    <source>
        <strain evidence="15">DSM 19732 / NBRC 101661 / EBR45</strain>
    </source>
</reference>
<evidence type="ECO:0000256" key="5">
    <source>
        <dbReference type="ARBA" id="ARBA00022801"/>
    </source>
</evidence>
<keyword evidence="10 12" id="KW-0456">Lyase</keyword>
<evidence type="ECO:0000256" key="4">
    <source>
        <dbReference type="ARBA" id="ARBA00022763"/>
    </source>
</evidence>
<evidence type="ECO:0000256" key="6">
    <source>
        <dbReference type="ARBA" id="ARBA00023004"/>
    </source>
</evidence>
<comment type="function">
    <text evidence="12">DNA repair enzyme that has both DNA N-glycosylase activity and AP-lyase activity. The DNA N-glycosylase activity releases various damaged pyrimidines from DNA by cleaving the N-glycosidic bond, leaving an AP (apurinic/apyrimidinic) site. The AP-lyase activity cleaves the phosphodiester bond 3' to the AP site by a beta-elimination, leaving a 3'-terminal unsaturated sugar and a product with a terminal 5'-phosphate.</text>
</comment>
<feature type="domain" description="HhH-GPD" evidence="13">
    <location>
        <begin position="39"/>
        <end position="186"/>
    </location>
</feature>
<dbReference type="SMART" id="SM00525">
    <property type="entry name" value="FES"/>
    <property type="match status" value="1"/>
</dbReference>
<evidence type="ECO:0000256" key="1">
    <source>
        <dbReference type="ARBA" id="ARBA00008343"/>
    </source>
</evidence>